<accession>R4Z4Z5</accession>
<evidence type="ECO:0000259" key="1">
    <source>
        <dbReference type="Pfam" id="PF08666"/>
    </source>
</evidence>
<proteinExistence type="predicted"/>
<keyword evidence="3" id="KW-1185">Reference proteome</keyword>
<dbReference type="HOGENOM" id="CLU_1097056_0_0_11"/>
<comment type="caution">
    <text evidence="2">The sequence shown here is derived from an EMBL/GenBank/DDBJ whole genome shotgun (WGS) entry which is preliminary data.</text>
</comment>
<evidence type="ECO:0000313" key="3">
    <source>
        <dbReference type="Proteomes" id="UP000018291"/>
    </source>
</evidence>
<organism evidence="2 3">
    <name type="scientific">Candidatus Neomicrothrix parvicella RN1</name>
    <dbReference type="NCBI Taxonomy" id="1229780"/>
    <lineage>
        <taxon>Bacteria</taxon>
        <taxon>Bacillati</taxon>
        <taxon>Actinomycetota</taxon>
        <taxon>Acidimicrobiia</taxon>
        <taxon>Acidimicrobiales</taxon>
        <taxon>Microthrixaceae</taxon>
        <taxon>Candidatus Neomicrothrix</taxon>
    </lineage>
</organism>
<reference evidence="2 3" key="1">
    <citation type="journal article" date="2013" name="ISME J.">
        <title>Metabolic model for the filamentous 'Candidatus Microthrix parvicella' based on genomic and metagenomic analyses.</title>
        <authorList>
            <person name="Jon McIlroy S."/>
            <person name="Kristiansen R."/>
            <person name="Albertsen M."/>
            <person name="Michael Karst S."/>
            <person name="Rossetti S."/>
            <person name="Lund Nielsen J."/>
            <person name="Tandoi V."/>
            <person name="James Seviour R."/>
            <person name="Nielsen P.H."/>
        </authorList>
    </citation>
    <scope>NUCLEOTIDE SEQUENCE [LARGE SCALE GENOMIC DNA]</scope>
    <source>
        <strain evidence="2 3">RN1</strain>
    </source>
</reference>
<dbReference type="InterPro" id="IPR013974">
    <property type="entry name" value="SAF"/>
</dbReference>
<dbReference type="Pfam" id="PF08666">
    <property type="entry name" value="SAF"/>
    <property type="match status" value="1"/>
</dbReference>
<evidence type="ECO:0000313" key="2">
    <source>
        <dbReference type="EMBL" id="CCM65999.1"/>
    </source>
</evidence>
<dbReference type="CDD" id="cd11614">
    <property type="entry name" value="SAF_CpaB_FlgA_like"/>
    <property type="match status" value="1"/>
</dbReference>
<dbReference type="EMBL" id="CANL01000087">
    <property type="protein sequence ID" value="CCM65999.1"/>
    <property type="molecule type" value="Genomic_DNA"/>
</dbReference>
<dbReference type="AlphaFoldDB" id="R4Z4Z5"/>
<gene>
    <name evidence="2" type="ORF">BN381_90070</name>
</gene>
<name>R4Z4Z5_9ACTN</name>
<feature type="domain" description="SAF" evidence="1">
    <location>
        <begin position="74"/>
        <end position="139"/>
    </location>
</feature>
<sequence>MASHPYGDPVSWHRFLPTTLPEHPLGDLAHLLRRQRAPQVLAAIVLAAISTGLVARAESRATAADHRWGTLNAVVVADSNLAAGTTLDAEQVSIKRLPAVALAVDALNEDSWTDLNRKGVPPVLDRSVGKGEPIRSGMLVGDGTPGAGTRSVVAFPEGTLAPRLEPGDRVRVVAGASIGVDTERTQFPIASAGVVVGPPPAGSSEHVPADETQGAGADTTGWVAWVAVSPGDADEVARIALSGSVALVLDAPG</sequence>
<dbReference type="Proteomes" id="UP000018291">
    <property type="component" value="Unassembled WGS sequence"/>
</dbReference>
<protein>
    <recommendedName>
        <fullName evidence="1">SAF domain-containing protein</fullName>
    </recommendedName>
</protein>